<evidence type="ECO:0000313" key="2">
    <source>
        <dbReference type="EMBL" id="KAF0749822.1"/>
    </source>
</evidence>
<dbReference type="Pfam" id="PF00075">
    <property type="entry name" value="RNase_H"/>
    <property type="match status" value="1"/>
</dbReference>
<accession>A0A6G0Y5S3</accession>
<dbReference type="InterPro" id="IPR012337">
    <property type="entry name" value="RNaseH-like_sf"/>
</dbReference>
<dbReference type="GO" id="GO:0004523">
    <property type="term" value="F:RNA-DNA hybrid ribonuclease activity"/>
    <property type="evidence" value="ECO:0007669"/>
    <property type="project" value="InterPro"/>
</dbReference>
<protein>
    <submittedName>
        <fullName evidence="2">RNase H domain-containing protein</fullName>
    </submittedName>
</protein>
<proteinExistence type="predicted"/>
<name>A0A6G0Y5S3_APHCR</name>
<reference evidence="2 3" key="1">
    <citation type="submission" date="2019-08" db="EMBL/GenBank/DDBJ databases">
        <title>Whole genome of Aphis craccivora.</title>
        <authorList>
            <person name="Voronova N.V."/>
            <person name="Shulinski R.S."/>
            <person name="Bandarenka Y.V."/>
            <person name="Zhorov D.G."/>
            <person name="Warner D."/>
        </authorList>
    </citation>
    <scope>NUCLEOTIDE SEQUENCE [LARGE SCALE GENOMIC DNA]</scope>
    <source>
        <strain evidence="2">180601</strain>
        <tissue evidence="2">Whole Body</tissue>
    </source>
</reference>
<evidence type="ECO:0000313" key="3">
    <source>
        <dbReference type="Proteomes" id="UP000478052"/>
    </source>
</evidence>
<dbReference type="Proteomes" id="UP000478052">
    <property type="component" value="Unassembled WGS sequence"/>
</dbReference>
<dbReference type="PROSITE" id="PS50879">
    <property type="entry name" value="RNASE_H_1"/>
    <property type="match status" value="1"/>
</dbReference>
<feature type="domain" description="RNase H type-1" evidence="1">
    <location>
        <begin position="175"/>
        <end position="299"/>
    </location>
</feature>
<comment type="caution">
    <text evidence="2">The sequence shown here is derived from an EMBL/GenBank/DDBJ whole genome shotgun (WGS) entry which is preliminary data.</text>
</comment>
<dbReference type="GO" id="GO:0003676">
    <property type="term" value="F:nucleic acid binding"/>
    <property type="evidence" value="ECO:0007669"/>
    <property type="project" value="InterPro"/>
</dbReference>
<dbReference type="OrthoDB" id="6621833at2759"/>
<keyword evidence="3" id="KW-1185">Reference proteome</keyword>
<gene>
    <name evidence="2" type="ORF">FWK35_00023682</name>
</gene>
<dbReference type="InterPro" id="IPR002156">
    <property type="entry name" value="RNaseH_domain"/>
</dbReference>
<dbReference type="AlphaFoldDB" id="A0A6G0Y5S3"/>
<dbReference type="CDD" id="cd09276">
    <property type="entry name" value="Rnase_HI_RT_non_LTR"/>
    <property type="match status" value="1"/>
</dbReference>
<dbReference type="InterPro" id="IPR036397">
    <property type="entry name" value="RNaseH_sf"/>
</dbReference>
<dbReference type="EMBL" id="VUJU01005953">
    <property type="protein sequence ID" value="KAF0749822.1"/>
    <property type="molecule type" value="Genomic_DNA"/>
</dbReference>
<dbReference type="Gene3D" id="3.30.420.10">
    <property type="entry name" value="Ribonuclease H-like superfamily/Ribonuclease H"/>
    <property type="match status" value="1"/>
</dbReference>
<dbReference type="SUPFAM" id="SSF53098">
    <property type="entry name" value="Ribonuclease H-like"/>
    <property type="match status" value="1"/>
</dbReference>
<sequence length="506" mass="58436">MVDLIEFEKLRATAKLWGKIKAIKNIPTHKNIKVLQTDTQNLTESIDIANELGRTFERNSKDESLNKLFLDYKKENQNYDVFNIPRNTQSIDEDQIAFNDEITILEQTTNGGAQKEILLNVYKALIRSKVDYGSITYGNAKSTILAKLETIQNTNLRLITDPRIFRNLYSEKLQSNDQILVFTNASKTDTNIGFAIIINNSVYKFRLPALNSIFTAEALAIRKAIHLINEMPNHSFNILTDSLSTLASIQNTKKNNEITNDITNLLNTTHKHITLTWIPSHIGIEGNERADAAAIQATSDQTIETIQLFSKNDLKREAKITIINLWRKEWNLLRDNKGDKTYYGQMDKPTPLKPRIGRHTWHTHRHLMDNSEPELCTTCGLEVSIKHLLFECRQFKEERAKHNIPNSLSECLNNEPLNIRNTLQFVKDTDYSYEKENIDEEVQIETIVEKLNGLKTGNSRRARKHKSEFLNNFFNRLPKLPSHYCRKSNDNEVPLSRRSFDAMYVE</sequence>
<organism evidence="2 3">
    <name type="scientific">Aphis craccivora</name>
    <name type="common">Cowpea aphid</name>
    <dbReference type="NCBI Taxonomy" id="307492"/>
    <lineage>
        <taxon>Eukaryota</taxon>
        <taxon>Metazoa</taxon>
        <taxon>Ecdysozoa</taxon>
        <taxon>Arthropoda</taxon>
        <taxon>Hexapoda</taxon>
        <taxon>Insecta</taxon>
        <taxon>Pterygota</taxon>
        <taxon>Neoptera</taxon>
        <taxon>Paraneoptera</taxon>
        <taxon>Hemiptera</taxon>
        <taxon>Sternorrhyncha</taxon>
        <taxon>Aphidomorpha</taxon>
        <taxon>Aphidoidea</taxon>
        <taxon>Aphididae</taxon>
        <taxon>Aphidini</taxon>
        <taxon>Aphis</taxon>
        <taxon>Aphis</taxon>
    </lineage>
</organism>
<evidence type="ECO:0000259" key="1">
    <source>
        <dbReference type="PROSITE" id="PS50879"/>
    </source>
</evidence>